<dbReference type="Gene3D" id="2.60.40.710">
    <property type="entry name" value="Endoglucanase-like"/>
    <property type="match status" value="1"/>
</dbReference>
<dbReference type="PANTHER" id="PTHR31297:SF17">
    <property type="entry name" value="ENDOGLUCANASE"/>
    <property type="match status" value="1"/>
</dbReference>
<dbReference type="GO" id="GO:0030248">
    <property type="term" value="F:cellulose binding"/>
    <property type="evidence" value="ECO:0007669"/>
    <property type="project" value="InterPro"/>
</dbReference>
<dbReference type="Gene3D" id="2.60.120.1070">
    <property type="match status" value="2"/>
</dbReference>
<dbReference type="InterPro" id="IPR050386">
    <property type="entry name" value="Glycosyl_hydrolase_5"/>
</dbReference>
<keyword evidence="2" id="KW-0378">Hydrolase</keyword>
<protein>
    <submittedName>
        <fullName evidence="10">Endoglucanase</fullName>
    </submittedName>
</protein>
<dbReference type="RefSeq" id="WP_271715965.1">
    <property type="nucleotide sequence ID" value="NZ_AP024169.1"/>
</dbReference>
<evidence type="ECO:0000256" key="4">
    <source>
        <dbReference type="ARBA" id="ARBA00023277"/>
    </source>
</evidence>
<dbReference type="GO" id="GO:0030245">
    <property type="term" value="P:cellulose catabolic process"/>
    <property type="evidence" value="ECO:0007669"/>
    <property type="project" value="UniProtKB-KW"/>
</dbReference>
<accession>A0A7R7ELH0</accession>
<keyword evidence="3" id="KW-0136">Cellulose degradation</keyword>
<organism evidence="10 11">
    <name type="scientific">Anaeromicropila herbilytica</name>
    <dbReference type="NCBI Taxonomy" id="2785025"/>
    <lineage>
        <taxon>Bacteria</taxon>
        <taxon>Bacillati</taxon>
        <taxon>Bacillota</taxon>
        <taxon>Clostridia</taxon>
        <taxon>Lachnospirales</taxon>
        <taxon>Lachnospiraceae</taxon>
        <taxon>Anaeromicropila</taxon>
    </lineage>
</organism>
<evidence type="ECO:0000256" key="5">
    <source>
        <dbReference type="ARBA" id="ARBA00023295"/>
    </source>
</evidence>
<dbReference type="EMBL" id="AP024169">
    <property type="protein sequence ID" value="BCN30770.1"/>
    <property type="molecule type" value="Genomic_DNA"/>
</dbReference>
<dbReference type="AlphaFoldDB" id="A0A7R7ELH0"/>
<dbReference type="Gene3D" id="3.20.20.80">
    <property type="entry name" value="Glycosidases"/>
    <property type="match status" value="1"/>
</dbReference>
<name>A0A7R7ELH0_9FIRM</name>
<evidence type="ECO:0000256" key="6">
    <source>
        <dbReference type="ARBA" id="ARBA00023326"/>
    </source>
</evidence>
<dbReference type="InterPro" id="IPR017853">
    <property type="entry name" value="GH"/>
</dbReference>
<keyword evidence="4" id="KW-0119">Carbohydrate metabolism</keyword>
<dbReference type="SUPFAM" id="SSF51445">
    <property type="entry name" value="(Trans)glycosidases"/>
    <property type="match status" value="1"/>
</dbReference>
<dbReference type="InterPro" id="IPR036966">
    <property type="entry name" value="CBM3_sf"/>
</dbReference>
<sequence length="944" mass="104782">MKTKKRRMMSLLLILVMMCTYVVGPNSFTAYAADENTVQDGVAEEVVLFEGSNTSTNWGQAVTLYAGKGFSKSNLTSDAEIAVTYQSDKEPIISLQSWTHNNIWQNVPAKYTKGGVAYFSVSDLMDAYASAYGTGYLTPFQDLDAINISDAGVDLTVTKVTITSKGINNNCYTQVGEVTKVTAKAYAQNTTNDWTWMGMDNVVNLLYKTNTSLGAKNTSNIFANVNSSANFGIQISDEKLAVGDGSRLKFHIGTITVKAEGYDDLVINLNKDYNESYLAESVSWGLNGNSTMITLNSYLPSDESGKTEYLKKVTDVIADITLTDYEFVKAPAEEPEFPADYTYPTSMRDISSMDLVKDMKVGWNLGNTLESTGGETGWGNPKTSKKMIDMLKSAGFNTVRIPVRWDEHYIDDHYTIDPTYMKRIETVANYALANDMYAIINIHHNALQSQANAENKAKVLDELEVVWSQIANHFKDYGDKLVFETINEPRNGEDWNGNQASYQIVNEYNAKALEAIRSTGANNTNRLVLLPTYTAGAEYNKIMSMVVPNDKHVAVSIHAYSPYNFALNTAPGSQSTFGDNDKAYLDKLFKLLNKTFVEKGVPVVIGEFAANNKDNLKDRIEYAYYYAQNAGHYGMPCFWWDNGTFTTGESMGLLNRRTLTFEFPEIVQALLTGWSTEKVIPETDPNVMFNGTGTSSNWGQAVNLSLGLDFVYDDFKDGSVIAVDYQSEKAPELILSGSASGVNWVKVNPTKVYEKVDSKVAYFTLTDMVNAYKNALSDYDSYGTIFPSLNTIYIGDTGNSLTVTKVYKTDTDGMKLPSVTAKTTYKDSFIDQSYRITSEQGDIDLSKVKIEYSATGMSSETQNVYCDYAGLLPDKEPWFTEFTKSVTGTIADGKLTIQIEKSAICPEKTGYATINIRFANKDWSKYGDISNPVLKVYYNGRLVQ</sequence>
<evidence type="ECO:0000256" key="7">
    <source>
        <dbReference type="SAM" id="SignalP"/>
    </source>
</evidence>
<gene>
    <name evidence="10" type="ORF">bsdtb5_20650</name>
</gene>
<evidence type="ECO:0000259" key="9">
    <source>
        <dbReference type="Pfam" id="PF18259"/>
    </source>
</evidence>
<keyword evidence="6" id="KW-0624">Polysaccharide degradation</keyword>
<feature type="signal peptide" evidence="7">
    <location>
        <begin position="1"/>
        <end position="32"/>
    </location>
</feature>
<evidence type="ECO:0000256" key="3">
    <source>
        <dbReference type="ARBA" id="ARBA00023001"/>
    </source>
</evidence>
<dbReference type="KEGG" id="ahb:bsdtb5_20650"/>
<keyword evidence="11" id="KW-1185">Reference proteome</keyword>
<keyword evidence="5" id="KW-0326">Glycosidase</keyword>
<dbReference type="Pfam" id="PF18259">
    <property type="entry name" value="CBM65_1"/>
    <property type="match status" value="2"/>
</dbReference>
<dbReference type="Proteomes" id="UP000595897">
    <property type="component" value="Chromosome"/>
</dbReference>
<dbReference type="PROSITE" id="PS00659">
    <property type="entry name" value="GLYCOSYL_HYDROL_F5"/>
    <property type="match status" value="1"/>
</dbReference>
<dbReference type="GO" id="GO:0008422">
    <property type="term" value="F:beta-glucosidase activity"/>
    <property type="evidence" value="ECO:0007669"/>
    <property type="project" value="TreeGrafter"/>
</dbReference>
<dbReference type="GO" id="GO:0005576">
    <property type="term" value="C:extracellular region"/>
    <property type="evidence" value="ECO:0007669"/>
    <property type="project" value="TreeGrafter"/>
</dbReference>
<dbReference type="PANTHER" id="PTHR31297">
    <property type="entry name" value="GLUCAN ENDO-1,6-BETA-GLUCOSIDASE B"/>
    <property type="match status" value="1"/>
</dbReference>
<dbReference type="Pfam" id="PF00150">
    <property type="entry name" value="Cellulase"/>
    <property type="match status" value="1"/>
</dbReference>
<evidence type="ECO:0000259" key="8">
    <source>
        <dbReference type="Pfam" id="PF00150"/>
    </source>
</evidence>
<keyword evidence="1 7" id="KW-0732">Signal</keyword>
<reference evidence="10 11" key="1">
    <citation type="submission" date="2020-11" db="EMBL/GenBank/DDBJ databases">
        <title>Draft genome sequencing of a Lachnospiraceae strain isolated from anoxic soil subjected to BSD treatment.</title>
        <authorList>
            <person name="Uek A."/>
            <person name="Tonouchi A."/>
        </authorList>
    </citation>
    <scope>NUCLEOTIDE SEQUENCE [LARGE SCALE GENOMIC DNA]</scope>
    <source>
        <strain evidence="10 11">TB5</strain>
    </source>
</reference>
<evidence type="ECO:0000313" key="10">
    <source>
        <dbReference type="EMBL" id="BCN30770.1"/>
    </source>
</evidence>
<feature type="chain" id="PRO_5032550334" evidence="7">
    <location>
        <begin position="33"/>
        <end position="944"/>
    </location>
</feature>
<feature type="domain" description="Carbohydrate binding module 65" evidence="9">
    <location>
        <begin position="49"/>
        <end position="160"/>
    </location>
</feature>
<dbReference type="InterPro" id="IPR001547">
    <property type="entry name" value="Glyco_hydro_5"/>
</dbReference>
<feature type="domain" description="Glycoside hydrolase family 5" evidence="8">
    <location>
        <begin position="367"/>
        <end position="644"/>
    </location>
</feature>
<dbReference type="GO" id="GO:0009986">
    <property type="term" value="C:cell surface"/>
    <property type="evidence" value="ECO:0007669"/>
    <property type="project" value="TreeGrafter"/>
</dbReference>
<evidence type="ECO:0000256" key="2">
    <source>
        <dbReference type="ARBA" id="ARBA00022801"/>
    </source>
</evidence>
<dbReference type="InterPro" id="IPR018087">
    <property type="entry name" value="Glyco_hydro_5_CS"/>
</dbReference>
<dbReference type="InterPro" id="IPR040877">
    <property type="entry name" value="CBM65_1"/>
</dbReference>
<evidence type="ECO:0000313" key="11">
    <source>
        <dbReference type="Proteomes" id="UP000595897"/>
    </source>
</evidence>
<proteinExistence type="predicted"/>
<feature type="domain" description="Carbohydrate binding module 65" evidence="9">
    <location>
        <begin position="689"/>
        <end position="806"/>
    </location>
</feature>
<evidence type="ECO:0000256" key="1">
    <source>
        <dbReference type="ARBA" id="ARBA00022729"/>
    </source>
</evidence>